<evidence type="ECO:0000256" key="8">
    <source>
        <dbReference type="ARBA" id="ARBA00022801"/>
    </source>
</evidence>
<comment type="catalytic activity">
    <reaction evidence="12">
        <text>Preferential cleavage: (Ac)2-L-Lys-D-Ala-|-D-Ala. Also transpeptidation of peptidyl-alanyl moieties that are N-acyl substituents of D-alanine.</text>
        <dbReference type="EC" id="3.4.16.4"/>
    </reaction>
</comment>
<gene>
    <name evidence="17" type="primary">dacC</name>
    <name evidence="17" type="ORF">HME9302_01158</name>
</gene>
<comment type="pathway">
    <text evidence="2">Cell wall biogenesis; peptidoglycan biosynthesis.</text>
</comment>
<dbReference type="GO" id="GO:0009002">
    <property type="term" value="F:serine-type D-Ala-D-Ala carboxypeptidase activity"/>
    <property type="evidence" value="ECO:0007669"/>
    <property type="project" value="UniProtKB-EC"/>
</dbReference>
<reference evidence="17 18" key="1">
    <citation type="submission" date="2018-04" db="EMBL/GenBank/DDBJ databases">
        <title>Altererythrobacter sp. HME9302 genome sequencing and assembly.</title>
        <authorList>
            <person name="Kang H."/>
            <person name="Kim H."/>
            <person name="Joh K."/>
        </authorList>
    </citation>
    <scope>NUCLEOTIDE SEQUENCE [LARGE SCALE GENOMIC DNA]</scope>
    <source>
        <strain evidence="17 18">HME9302</strain>
    </source>
</reference>
<keyword evidence="18" id="KW-1185">Reference proteome</keyword>
<feature type="active site" description="Proton acceptor" evidence="13">
    <location>
        <position position="49"/>
    </location>
</feature>
<dbReference type="SUPFAM" id="SSF56601">
    <property type="entry name" value="beta-lactamase/transpeptidase-like"/>
    <property type="match status" value="1"/>
</dbReference>
<evidence type="ECO:0000256" key="4">
    <source>
        <dbReference type="ARBA" id="ARBA00012448"/>
    </source>
</evidence>
<evidence type="ECO:0000256" key="5">
    <source>
        <dbReference type="ARBA" id="ARBA00022645"/>
    </source>
</evidence>
<dbReference type="GO" id="GO:0008360">
    <property type="term" value="P:regulation of cell shape"/>
    <property type="evidence" value="ECO:0007669"/>
    <property type="project" value="UniProtKB-KW"/>
</dbReference>
<dbReference type="Pfam" id="PF00768">
    <property type="entry name" value="Peptidase_S11"/>
    <property type="match status" value="1"/>
</dbReference>
<dbReference type="RefSeq" id="WP_230079887.1">
    <property type="nucleotide sequence ID" value="NZ_QBKA01000002.1"/>
</dbReference>
<feature type="active site" evidence="13">
    <location>
        <position position="109"/>
    </location>
</feature>
<evidence type="ECO:0000256" key="2">
    <source>
        <dbReference type="ARBA" id="ARBA00004752"/>
    </source>
</evidence>
<evidence type="ECO:0000256" key="7">
    <source>
        <dbReference type="ARBA" id="ARBA00022729"/>
    </source>
</evidence>
<protein>
    <recommendedName>
        <fullName evidence="4">serine-type D-Ala-D-Ala carboxypeptidase</fullName>
        <ecNumber evidence="4">3.4.16.4</ecNumber>
    </recommendedName>
</protein>
<accession>A0A369Q6A9</accession>
<dbReference type="Proteomes" id="UP000253727">
    <property type="component" value="Unassembled WGS sequence"/>
</dbReference>
<dbReference type="InterPro" id="IPR018044">
    <property type="entry name" value="Peptidase_S11"/>
</dbReference>
<evidence type="ECO:0000256" key="11">
    <source>
        <dbReference type="ARBA" id="ARBA00023316"/>
    </source>
</evidence>
<dbReference type="InterPro" id="IPR001967">
    <property type="entry name" value="Peptidase_S11_N"/>
</dbReference>
<dbReference type="InterPro" id="IPR037167">
    <property type="entry name" value="Peptidase_S11_C_sf"/>
</dbReference>
<sequence>MPVFAQDRADFAPPTQEQAPIALMVDLSTGQTLHSRAADRRFIPASITKVMTLFLAFELMEEGKLRTTQRFSVSPQAFEEWHRKGSTMFLAHDGKPTVGELLTGIATVSANDGSIVLAEGAAGSVPNWVAMMNRKAREIGMTNSRFGTPNGWPDEGHTFVTARDLATLAGTLIERHPQLFAQYFGQSGMRYNGIAQDNHDPITGKVAGADGMKTGFTNEAGYGFLGTAERDGRRLVMVVAGSPRSRIRNDAARSFMEWGFDAFDLRRYFAAGERVASVRVQNGSMSRLDLVSARSVAIVVPKGTNPALKLSVRYEGPLEAPILPDEAVARLHWQVDGIPAHSVPLIADKPVAKASFLRRILNGFAAWFA</sequence>
<proteinExistence type="inferred from homology"/>
<dbReference type="GO" id="GO:0009252">
    <property type="term" value="P:peptidoglycan biosynthetic process"/>
    <property type="evidence" value="ECO:0007669"/>
    <property type="project" value="UniProtKB-UniPathway"/>
</dbReference>
<dbReference type="EC" id="3.4.16.4" evidence="4"/>
<dbReference type="InterPro" id="IPR015956">
    <property type="entry name" value="Peniciliin-bd_prot_C_sf"/>
</dbReference>
<dbReference type="AlphaFoldDB" id="A0A369Q6A9"/>
<evidence type="ECO:0000256" key="1">
    <source>
        <dbReference type="ARBA" id="ARBA00003217"/>
    </source>
</evidence>
<dbReference type="SMART" id="SM00936">
    <property type="entry name" value="PBP5_C"/>
    <property type="match status" value="1"/>
</dbReference>
<evidence type="ECO:0000256" key="13">
    <source>
        <dbReference type="PIRSR" id="PIRSR618044-1"/>
    </source>
</evidence>
<dbReference type="InterPro" id="IPR012338">
    <property type="entry name" value="Beta-lactam/transpept-like"/>
</dbReference>
<dbReference type="EMBL" id="QBKA01000002">
    <property type="protein sequence ID" value="RDC59960.1"/>
    <property type="molecule type" value="Genomic_DNA"/>
</dbReference>
<keyword evidence="8 17" id="KW-0378">Hydrolase</keyword>
<comment type="caution">
    <text evidence="17">The sequence shown here is derived from an EMBL/GenBank/DDBJ whole genome shotgun (WGS) entry which is preliminary data.</text>
</comment>
<keyword evidence="7" id="KW-0732">Signal</keyword>
<name>A0A369Q6A9_9SPHN</name>
<evidence type="ECO:0000259" key="16">
    <source>
        <dbReference type="SMART" id="SM00936"/>
    </source>
</evidence>
<comment type="function">
    <text evidence="1">Removes C-terminal D-alanyl residues from sugar-peptide cell wall precursors.</text>
</comment>
<comment type="similarity">
    <text evidence="3 15">Belongs to the peptidase S11 family.</text>
</comment>
<dbReference type="GO" id="GO:0006508">
    <property type="term" value="P:proteolysis"/>
    <property type="evidence" value="ECO:0007669"/>
    <property type="project" value="UniProtKB-KW"/>
</dbReference>
<organism evidence="17 18">
    <name type="scientific">Alteripontixanthobacter maritimus</name>
    <dbReference type="NCBI Taxonomy" id="2161824"/>
    <lineage>
        <taxon>Bacteria</taxon>
        <taxon>Pseudomonadati</taxon>
        <taxon>Pseudomonadota</taxon>
        <taxon>Alphaproteobacteria</taxon>
        <taxon>Sphingomonadales</taxon>
        <taxon>Erythrobacteraceae</taxon>
        <taxon>Alteripontixanthobacter</taxon>
    </lineage>
</organism>
<keyword evidence="5 17" id="KW-0121">Carboxypeptidase</keyword>
<dbReference type="PRINTS" id="PR00725">
    <property type="entry name" value="DADACBPTASE1"/>
</dbReference>
<evidence type="ECO:0000256" key="9">
    <source>
        <dbReference type="ARBA" id="ARBA00022960"/>
    </source>
</evidence>
<evidence type="ECO:0000256" key="12">
    <source>
        <dbReference type="ARBA" id="ARBA00034000"/>
    </source>
</evidence>
<dbReference type="PANTHER" id="PTHR21581">
    <property type="entry name" value="D-ALANYL-D-ALANINE CARBOXYPEPTIDASE"/>
    <property type="match status" value="1"/>
</dbReference>
<keyword evidence="6" id="KW-0645">Protease</keyword>
<dbReference type="UniPathway" id="UPA00219"/>
<dbReference type="PANTHER" id="PTHR21581:SF6">
    <property type="entry name" value="TRAFFICKING PROTEIN PARTICLE COMPLEX SUBUNIT 12"/>
    <property type="match status" value="1"/>
</dbReference>
<evidence type="ECO:0000256" key="15">
    <source>
        <dbReference type="RuleBase" id="RU004016"/>
    </source>
</evidence>
<evidence type="ECO:0000313" key="18">
    <source>
        <dbReference type="Proteomes" id="UP000253727"/>
    </source>
</evidence>
<feature type="domain" description="Peptidase S11 D-Ala-D-Ala carboxypeptidase A C-terminal" evidence="16">
    <location>
        <begin position="263"/>
        <end position="353"/>
    </location>
</feature>
<dbReference type="GO" id="GO:0071555">
    <property type="term" value="P:cell wall organization"/>
    <property type="evidence" value="ECO:0007669"/>
    <property type="project" value="UniProtKB-KW"/>
</dbReference>
<dbReference type="SUPFAM" id="SSF69189">
    <property type="entry name" value="Penicillin-binding protein associated domain"/>
    <property type="match status" value="1"/>
</dbReference>
<dbReference type="Gene3D" id="3.40.710.10">
    <property type="entry name" value="DD-peptidase/beta-lactamase superfamily"/>
    <property type="match status" value="1"/>
</dbReference>
<dbReference type="Pfam" id="PF07943">
    <property type="entry name" value="PBP5_C"/>
    <property type="match status" value="1"/>
</dbReference>
<evidence type="ECO:0000313" key="17">
    <source>
        <dbReference type="EMBL" id="RDC59960.1"/>
    </source>
</evidence>
<dbReference type="Gene3D" id="2.60.410.10">
    <property type="entry name" value="D-Ala-D-Ala carboxypeptidase, C-terminal domain"/>
    <property type="match status" value="1"/>
</dbReference>
<evidence type="ECO:0000256" key="6">
    <source>
        <dbReference type="ARBA" id="ARBA00022670"/>
    </source>
</evidence>
<evidence type="ECO:0000256" key="14">
    <source>
        <dbReference type="PIRSR" id="PIRSR618044-2"/>
    </source>
</evidence>
<evidence type="ECO:0000256" key="10">
    <source>
        <dbReference type="ARBA" id="ARBA00022984"/>
    </source>
</evidence>
<feature type="active site" description="Acyl-ester intermediate" evidence="13">
    <location>
        <position position="46"/>
    </location>
</feature>
<feature type="binding site" evidence="14">
    <location>
        <position position="213"/>
    </location>
    <ligand>
        <name>substrate</name>
    </ligand>
</feature>
<keyword evidence="11" id="KW-0961">Cell wall biogenesis/degradation</keyword>
<dbReference type="InterPro" id="IPR012907">
    <property type="entry name" value="Peptidase_S11_C"/>
</dbReference>
<evidence type="ECO:0000256" key="3">
    <source>
        <dbReference type="ARBA" id="ARBA00007164"/>
    </source>
</evidence>
<keyword evidence="9" id="KW-0133">Cell shape</keyword>
<keyword evidence="10" id="KW-0573">Peptidoglycan synthesis</keyword>